<gene>
    <name evidence="2" type="ORF">CERZMDRAFT_100404</name>
</gene>
<evidence type="ECO:0000313" key="2">
    <source>
        <dbReference type="EMBL" id="KAF2209622.1"/>
    </source>
</evidence>
<dbReference type="AlphaFoldDB" id="A0A6A6F6X9"/>
<dbReference type="InterPro" id="IPR016024">
    <property type="entry name" value="ARM-type_fold"/>
</dbReference>
<accession>A0A6A6F6X9</accession>
<dbReference type="SUPFAM" id="SSF48371">
    <property type="entry name" value="ARM repeat"/>
    <property type="match status" value="1"/>
</dbReference>
<name>A0A6A6F6X9_9PEZI</name>
<reference evidence="2" key="1">
    <citation type="journal article" date="2020" name="Stud. Mycol.">
        <title>101 Dothideomycetes genomes: a test case for predicting lifestyles and emergence of pathogens.</title>
        <authorList>
            <person name="Haridas S."/>
            <person name="Albert R."/>
            <person name="Binder M."/>
            <person name="Bloem J."/>
            <person name="Labutti K."/>
            <person name="Salamov A."/>
            <person name="Andreopoulos B."/>
            <person name="Baker S."/>
            <person name="Barry K."/>
            <person name="Bills G."/>
            <person name="Bluhm B."/>
            <person name="Cannon C."/>
            <person name="Castanera R."/>
            <person name="Culley D."/>
            <person name="Daum C."/>
            <person name="Ezra D."/>
            <person name="Gonzalez J."/>
            <person name="Henrissat B."/>
            <person name="Kuo A."/>
            <person name="Liang C."/>
            <person name="Lipzen A."/>
            <person name="Lutzoni F."/>
            <person name="Magnuson J."/>
            <person name="Mondo S."/>
            <person name="Nolan M."/>
            <person name="Ohm R."/>
            <person name="Pangilinan J."/>
            <person name="Park H.-J."/>
            <person name="Ramirez L."/>
            <person name="Alfaro M."/>
            <person name="Sun H."/>
            <person name="Tritt A."/>
            <person name="Yoshinaga Y."/>
            <person name="Zwiers L.-H."/>
            <person name="Turgeon B."/>
            <person name="Goodwin S."/>
            <person name="Spatafora J."/>
            <person name="Crous P."/>
            <person name="Grigoriev I."/>
        </authorList>
    </citation>
    <scope>NUCLEOTIDE SEQUENCE</scope>
    <source>
        <strain evidence="2">SCOH1-5</strain>
    </source>
</reference>
<dbReference type="Proteomes" id="UP000799539">
    <property type="component" value="Unassembled WGS sequence"/>
</dbReference>
<dbReference type="Gene3D" id="1.25.10.10">
    <property type="entry name" value="Leucine-rich Repeat Variant"/>
    <property type="match status" value="1"/>
</dbReference>
<feature type="region of interest" description="Disordered" evidence="1">
    <location>
        <begin position="503"/>
        <end position="523"/>
    </location>
</feature>
<feature type="compositionally biased region" description="Low complexity" evidence="1">
    <location>
        <begin position="92"/>
        <end position="102"/>
    </location>
</feature>
<feature type="region of interest" description="Disordered" evidence="1">
    <location>
        <begin position="79"/>
        <end position="107"/>
    </location>
</feature>
<dbReference type="OrthoDB" id="26149at2759"/>
<organism evidence="2 3">
    <name type="scientific">Cercospora zeae-maydis SCOH1-5</name>
    <dbReference type="NCBI Taxonomy" id="717836"/>
    <lineage>
        <taxon>Eukaryota</taxon>
        <taxon>Fungi</taxon>
        <taxon>Dikarya</taxon>
        <taxon>Ascomycota</taxon>
        <taxon>Pezizomycotina</taxon>
        <taxon>Dothideomycetes</taxon>
        <taxon>Dothideomycetidae</taxon>
        <taxon>Mycosphaerellales</taxon>
        <taxon>Mycosphaerellaceae</taxon>
        <taxon>Cercospora</taxon>
    </lineage>
</organism>
<dbReference type="EMBL" id="ML992686">
    <property type="protein sequence ID" value="KAF2209622.1"/>
    <property type="molecule type" value="Genomic_DNA"/>
</dbReference>
<sequence length="523" mass="56999">MTEETTTQEIENALQALRLTSPQPSAIKTLATASRTSESTRQALNNPSIIRAIIDTIELSLATDLETTDQALRLLANACVSSPPSPSPPPSTSTSTSAPTTPEHGPRDHIASIGFSWAIQCLSPHISADDEDIRILTTKVLRNIASEHEISQKKCYEDKVHFALVRFLQHVVGNNGDVDVDAGIDVLFTIMGQKGTLEAKLNERLPRDVVEGVLRLADLWAGDDGGEDDVETFATIVETELVFLRDEVVQTQIVEENKFEQVWMLLEKIEGVIVELKRAGLQVTEVESGDQRPLPHYCENGHREEDLKLLVPLQASLVWCLSDMAASPAFPVAYAWDDERMHFLIYIIQAAADTARGQTRQTYPSEFAATSATGQKFNAACQVLGNLLWAQKEPQQYVRLVESAELHKDLIDIIALGGYDAAFPDTLHSIAGLLIQLSRPSVEVREVIGSYGPASDAIARLCRHERPEIKQGGIKLVKALGRDCHANQRCFADLAGAAMAGLQPASGDHSGDTDSVMAVDGPS</sequence>
<protein>
    <submittedName>
        <fullName evidence="2">Uncharacterized protein</fullName>
    </submittedName>
</protein>
<evidence type="ECO:0000256" key="1">
    <source>
        <dbReference type="SAM" id="MobiDB-lite"/>
    </source>
</evidence>
<dbReference type="InterPro" id="IPR011989">
    <property type="entry name" value="ARM-like"/>
</dbReference>
<keyword evidence="3" id="KW-1185">Reference proteome</keyword>
<proteinExistence type="predicted"/>
<evidence type="ECO:0000313" key="3">
    <source>
        <dbReference type="Proteomes" id="UP000799539"/>
    </source>
</evidence>